<evidence type="ECO:0000256" key="6">
    <source>
        <dbReference type="SAM" id="SignalP"/>
    </source>
</evidence>
<evidence type="ECO:0000259" key="7">
    <source>
        <dbReference type="Pfam" id="PF14368"/>
    </source>
</evidence>
<sequence>MEKSRTCTQKETVVLLFSCFLFCFTILVKGASAQTDCSVSLTSLQPCLPYMTTTNSSVPSSECCTPLGTVLKSSTQSLCICQIPAIAKNAGISVNETRALEIARSCNQTVPAGVTSCLQASTPSSAPSAPSSPSGGGGTVPKTPSSPNNSAGRQGSSPMRLLISGVVLASSVSLYIGLPI</sequence>
<dbReference type="Proteomes" id="UP000825935">
    <property type="component" value="Chromosome 14"/>
</dbReference>
<dbReference type="Gene3D" id="1.10.110.10">
    <property type="entry name" value="Plant lipid-transfer and hydrophobic proteins"/>
    <property type="match status" value="1"/>
</dbReference>
<comment type="similarity">
    <text evidence="1">Belongs to the plant LTP family.</text>
</comment>
<feature type="region of interest" description="Disordered" evidence="5">
    <location>
        <begin position="121"/>
        <end position="156"/>
    </location>
</feature>
<gene>
    <name evidence="8" type="ORF">KP509_14G098300</name>
</gene>
<evidence type="ECO:0000256" key="1">
    <source>
        <dbReference type="ARBA" id="ARBA00009748"/>
    </source>
</evidence>
<keyword evidence="3" id="KW-1015">Disulfide bond</keyword>
<dbReference type="CDD" id="cd00010">
    <property type="entry name" value="AAI_LTSS"/>
    <property type="match status" value="1"/>
</dbReference>
<dbReference type="InterPro" id="IPR036312">
    <property type="entry name" value="Bifun_inhib/LTP/seed_sf"/>
</dbReference>
<evidence type="ECO:0000256" key="3">
    <source>
        <dbReference type="ARBA" id="ARBA00023157"/>
    </source>
</evidence>
<evidence type="ECO:0000313" key="8">
    <source>
        <dbReference type="EMBL" id="KAH7416605.1"/>
    </source>
</evidence>
<keyword evidence="2 6" id="KW-0732">Signal</keyword>
<dbReference type="OrthoDB" id="911994at2759"/>
<evidence type="ECO:0000313" key="9">
    <source>
        <dbReference type="Proteomes" id="UP000825935"/>
    </source>
</evidence>
<reference evidence="8" key="1">
    <citation type="submission" date="2021-08" db="EMBL/GenBank/DDBJ databases">
        <title>WGS assembly of Ceratopteris richardii.</title>
        <authorList>
            <person name="Marchant D.B."/>
            <person name="Chen G."/>
            <person name="Jenkins J."/>
            <person name="Shu S."/>
            <person name="Leebens-Mack J."/>
            <person name="Grimwood J."/>
            <person name="Schmutz J."/>
            <person name="Soltis P."/>
            <person name="Soltis D."/>
            <person name="Chen Z.-H."/>
        </authorList>
    </citation>
    <scope>NUCLEOTIDE SEQUENCE</scope>
    <source>
        <strain evidence="8">Whitten #5841</strain>
        <tissue evidence="8">Leaf</tissue>
    </source>
</reference>
<feature type="domain" description="Bifunctional inhibitor/plant lipid transfer protein/seed storage helical" evidence="7">
    <location>
        <begin position="29"/>
        <end position="113"/>
    </location>
</feature>
<dbReference type="OMA" id="NTCTNTI"/>
<dbReference type="AlphaFoldDB" id="A0A8T2TEK9"/>
<evidence type="ECO:0000256" key="2">
    <source>
        <dbReference type="ARBA" id="ARBA00022729"/>
    </source>
</evidence>
<dbReference type="InterPro" id="IPR043325">
    <property type="entry name" value="LTSS"/>
</dbReference>
<name>A0A8T2TEK9_CERRI</name>
<organism evidence="8 9">
    <name type="scientific">Ceratopteris richardii</name>
    <name type="common">Triangle waterfern</name>
    <dbReference type="NCBI Taxonomy" id="49495"/>
    <lineage>
        <taxon>Eukaryota</taxon>
        <taxon>Viridiplantae</taxon>
        <taxon>Streptophyta</taxon>
        <taxon>Embryophyta</taxon>
        <taxon>Tracheophyta</taxon>
        <taxon>Polypodiopsida</taxon>
        <taxon>Polypodiidae</taxon>
        <taxon>Polypodiales</taxon>
        <taxon>Pteridineae</taxon>
        <taxon>Pteridaceae</taxon>
        <taxon>Parkerioideae</taxon>
        <taxon>Ceratopteris</taxon>
    </lineage>
</organism>
<feature type="chain" id="PRO_5035902790" description="Bifunctional inhibitor/plant lipid transfer protein/seed storage helical domain-containing protein" evidence="6">
    <location>
        <begin position="34"/>
        <end position="180"/>
    </location>
</feature>
<comment type="caution">
    <text evidence="8">The sequence shown here is derived from an EMBL/GenBank/DDBJ whole genome shotgun (WGS) entry which is preliminary data.</text>
</comment>
<evidence type="ECO:0000256" key="5">
    <source>
        <dbReference type="SAM" id="MobiDB-lite"/>
    </source>
</evidence>
<protein>
    <recommendedName>
        <fullName evidence="7">Bifunctional inhibitor/plant lipid transfer protein/seed storage helical domain-containing protein</fullName>
    </recommendedName>
</protein>
<proteinExistence type="inferred from homology"/>
<dbReference type="InterPro" id="IPR016140">
    <property type="entry name" value="Bifunc_inhib/LTP/seed_store"/>
</dbReference>
<dbReference type="EMBL" id="CM035419">
    <property type="protein sequence ID" value="KAH7416605.1"/>
    <property type="molecule type" value="Genomic_DNA"/>
</dbReference>
<keyword evidence="9" id="KW-1185">Reference proteome</keyword>
<feature type="signal peptide" evidence="6">
    <location>
        <begin position="1"/>
        <end position="33"/>
    </location>
</feature>
<dbReference type="Pfam" id="PF14368">
    <property type="entry name" value="LTP_2"/>
    <property type="match status" value="1"/>
</dbReference>
<feature type="compositionally biased region" description="Low complexity" evidence="5">
    <location>
        <begin position="121"/>
        <end position="133"/>
    </location>
</feature>
<keyword evidence="4" id="KW-0325">Glycoprotein</keyword>
<dbReference type="PANTHER" id="PTHR33044">
    <property type="entry name" value="BIFUNCTIONAL INHIBITOR/LIPID-TRANSFER PROTEIN/SEED STORAGE 2S ALBUMIN SUPERFAMILY PROTEIN-RELATED"/>
    <property type="match status" value="1"/>
</dbReference>
<evidence type="ECO:0000256" key="4">
    <source>
        <dbReference type="ARBA" id="ARBA00023180"/>
    </source>
</evidence>
<accession>A0A8T2TEK9</accession>
<dbReference type="SUPFAM" id="SSF47699">
    <property type="entry name" value="Bifunctional inhibitor/lipid-transfer protein/seed storage 2S albumin"/>
    <property type="match status" value="1"/>
</dbReference>